<dbReference type="KEGG" id="mor:MOC_0854"/>
<evidence type="ECO:0000313" key="1">
    <source>
        <dbReference type="EMBL" id="AIQ88609.1"/>
    </source>
</evidence>
<accession>A0A089Q1Z4</accession>
<sequence>MHFEIRATGRHLWTWVLLDATQMTVLESDRTFPSETQASAAALAFAKLVNRAGQTLTAGSSGGLI</sequence>
<dbReference type="HOGENOM" id="CLU_2844882_0_0_5"/>
<dbReference type="RefSeq" id="WP_043351974.1">
    <property type="nucleotide sequence ID" value="NZ_CP003811.1"/>
</dbReference>
<proteinExistence type="predicted"/>
<protein>
    <submittedName>
        <fullName evidence="1">Protein of unassigned function</fullName>
    </submittedName>
</protein>
<name>A0A089Q1Z4_9HYPH</name>
<dbReference type="AlphaFoldDB" id="A0A089Q1Z4"/>
<organism evidence="1 2">
    <name type="scientific">Methylobacterium oryzae CBMB20</name>
    <dbReference type="NCBI Taxonomy" id="693986"/>
    <lineage>
        <taxon>Bacteria</taxon>
        <taxon>Pseudomonadati</taxon>
        <taxon>Pseudomonadota</taxon>
        <taxon>Alphaproteobacteria</taxon>
        <taxon>Hyphomicrobiales</taxon>
        <taxon>Methylobacteriaceae</taxon>
        <taxon>Methylobacterium</taxon>
    </lineage>
</organism>
<gene>
    <name evidence="1" type="ORF">MOC_0854</name>
</gene>
<dbReference type="EMBL" id="CP003811">
    <property type="protein sequence ID" value="AIQ88609.1"/>
    <property type="molecule type" value="Genomic_DNA"/>
</dbReference>
<evidence type="ECO:0000313" key="2">
    <source>
        <dbReference type="Proteomes" id="UP000029492"/>
    </source>
</evidence>
<dbReference type="GeneID" id="96603919"/>
<dbReference type="eggNOG" id="COG3422">
    <property type="taxonomic scope" value="Bacteria"/>
</dbReference>
<reference evidence="1 2" key="1">
    <citation type="journal article" date="2014" name="PLoS ONE">
        <title>Genome Information of Methylobacterium oryzae, a Plant-Probiotic Methylotroph in the Phyllosphere.</title>
        <authorList>
            <person name="Kwak M.J."/>
            <person name="Jeong H."/>
            <person name="Madhaiyan M."/>
            <person name="Lee Y."/>
            <person name="Sa T.M."/>
            <person name="Oh T.K."/>
            <person name="Kim J.F."/>
        </authorList>
    </citation>
    <scope>NUCLEOTIDE SEQUENCE [LARGE SCALE GENOMIC DNA]</scope>
    <source>
        <strain evidence="1 2">CBMB20</strain>
    </source>
</reference>
<dbReference type="Proteomes" id="UP000029492">
    <property type="component" value="Chromosome"/>
</dbReference>
<keyword evidence="2" id="KW-1185">Reference proteome</keyword>